<dbReference type="PANTHER" id="PTHR47962">
    <property type="entry name" value="ATP-DEPENDENT HELICASE LHR-RELATED-RELATED"/>
    <property type="match status" value="1"/>
</dbReference>
<dbReference type="Pfam" id="PF08494">
    <property type="entry name" value="DEAD_assoc"/>
    <property type="match status" value="1"/>
</dbReference>
<dbReference type="InterPro" id="IPR014001">
    <property type="entry name" value="Helicase_ATP-bd"/>
</dbReference>
<dbReference type="NCBIfam" id="TIGR04121">
    <property type="entry name" value="DEXH_lig_assoc"/>
    <property type="match status" value="1"/>
</dbReference>
<name>A0A518ENF7_9BACT</name>
<evidence type="ECO:0000259" key="10">
    <source>
        <dbReference type="PROSITE" id="PS51192"/>
    </source>
</evidence>
<feature type="domain" description="Helicase ATP-binding" evidence="10">
    <location>
        <begin position="23"/>
        <end position="212"/>
    </location>
</feature>
<dbReference type="Pfam" id="PF19306">
    <property type="entry name" value="WHD_Lhr"/>
    <property type="match status" value="1"/>
</dbReference>
<accession>A0A518ENF7</accession>
<dbReference type="OrthoDB" id="9774462at2"/>
<dbReference type="InterPro" id="IPR013701">
    <property type="entry name" value="Lhr-like_DEAD/DEAH_assoc"/>
</dbReference>
<feature type="domain" description="Helicase C-terminal" evidence="11">
    <location>
        <begin position="248"/>
        <end position="410"/>
    </location>
</feature>
<evidence type="ECO:0000256" key="8">
    <source>
        <dbReference type="ARBA" id="ARBA00023235"/>
    </source>
</evidence>
<reference evidence="12 13" key="1">
    <citation type="submission" date="2019-02" db="EMBL/GenBank/DDBJ databases">
        <title>Deep-cultivation of Planctomycetes and their phenomic and genomic characterization uncovers novel biology.</title>
        <authorList>
            <person name="Wiegand S."/>
            <person name="Jogler M."/>
            <person name="Boedeker C."/>
            <person name="Pinto D."/>
            <person name="Vollmers J."/>
            <person name="Rivas-Marin E."/>
            <person name="Kohn T."/>
            <person name="Peeters S.H."/>
            <person name="Heuer A."/>
            <person name="Rast P."/>
            <person name="Oberbeckmann S."/>
            <person name="Bunk B."/>
            <person name="Jeske O."/>
            <person name="Meyerdierks A."/>
            <person name="Storesund J.E."/>
            <person name="Kallscheuer N."/>
            <person name="Luecker S."/>
            <person name="Lage O.M."/>
            <person name="Pohl T."/>
            <person name="Merkel B.J."/>
            <person name="Hornburger P."/>
            <person name="Mueller R.-W."/>
            <person name="Bruemmer F."/>
            <person name="Labrenz M."/>
            <person name="Spormann A.M."/>
            <person name="Op den Camp H."/>
            <person name="Overmann J."/>
            <person name="Amann R."/>
            <person name="Jetten M.S.M."/>
            <person name="Mascher T."/>
            <person name="Medema M.H."/>
            <person name="Devos D.P."/>
            <person name="Kaster A.-K."/>
            <person name="Ovreas L."/>
            <person name="Rohde M."/>
            <person name="Galperin M.Y."/>
            <person name="Jogler C."/>
        </authorList>
    </citation>
    <scope>NUCLEOTIDE SEQUENCE [LARGE SCALE GENOMIC DNA]</scope>
    <source>
        <strain evidence="12 13">Poly30</strain>
    </source>
</reference>
<evidence type="ECO:0000256" key="5">
    <source>
        <dbReference type="ARBA" id="ARBA00022840"/>
    </source>
</evidence>
<dbReference type="PROSITE" id="PS51192">
    <property type="entry name" value="HELICASE_ATP_BIND_1"/>
    <property type="match status" value="1"/>
</dbReference>
<evidence type="ECO:0000256" key="9">
    <source>
        <dbReference type="ARBA" id="ARBA00093467"/>
    </source>
</evidence>
<keyword evidence="8" id="KW-0413">Isomerase</keyword>
<dbReference type="GO" id="GO:0003677">
    <property type="term" value="F:DNA binding"/>
    <property type="evidence" value="ECO:0007669"/>
    <property type="project" value="UniProtKB-KW"/>
</dbReference>
<dbReference type="InterPro" id="IPR045628">
    <property type="entry name" value="Lhr_WH_dom"/>
</dbReference>
<evidence type="ECO:0000256" key="6">
    <source>
        <dbReference type="ARBA" id="ARBA00023125"/>
    </source>
</evidence>
<dbReference type="CDD" id="cd18796">
    <property type="entry name" value="SF2_C_LHR"/>
    <property type="match status" value="1"/>
</dbReference>
<dbReference type="PANTHER" id="PTHR47962:SF3">
    <property type="entry name" value="LARGE ATP-DEPENDENT HELICASE-RELATED PROTEIN"/>
    <property type="match status" value="1"/>
</dbReference>
<dbReference type="GO" id="GO:0006281">
    <property type="term" value="P:DNA repair"/>
    <property type="evidence" value="ECO:0007669"/>
    <property type="project" value="UniProtKB-KW"/>
</dbReference>
<dbReference type="RefSeq" id="WP_145195077.1">
    <property type="nucleotide sequence ID" value="NZ_CP036434.1"/>
</dbReference>
<dbReference type="InterPro" id="IPR027417">
    <property type="entry name" value="P-loop_NTPase"/>
</dbReference>
<sequence>MDVALTWFQARGWEPFEFQRETWQRYLAGQSGLIHAPTGFGKSLAAWMGPLIEAQAEKSARVPGAKRADAPPLTVIWVTPMRALAKDLVQNLGEVAREVAPGWTVEGRSGDTSSTVRGRQARRLPTALVTTPESLTVLLSGEEAAERFASVRCVVVDEWHELFGTKRGVQTELALARLRSLGNGVRTWGLSATLGNLEEAASALMGAGKSSGAPTLVRGEQRRDLRVETLLPASIERFPWSGHMGLRLLEEVAAELDTATSALVFTNTRHQAERWYQALCYARYDERERIALHHGSLDQEQRHEVEEGLRSGRLWAVVATSSLDLGVDFTPVDLVFQIGSPKGVARLAQRAGRSGHSPGKVSRLVNVPAQALELIEFAAAREALARGEVESRSPIERPLDVLAQHVVTVAIGGGFRAEELLAEVRTTHAYRDLSEDEWNWVLEFARFGGDALSGYERFARIRERADGVFVGGNKRVIREHRINIGTISGFGTLAVAFRNGRKLGHVEETFLARLRPGESFTFAGKPVELIRIEDSTAYVRPAKKVSALMPRWSGGRMPLSNELTHAVRRAMAEVTRVLETGEVSASPELNAVAPVLAFQRQISHIPSENELLIERVRTRDGDHAFLFPLAGRLVHEGLAALLAWRATRRQAITITQSVSDWGVELLTRKDLPVGDEDWRALLSPDDLLEDLLRCLDGAGLAKRHFREIARVAGLIHPGMPGARKGQRQLQASAGLIFEVLTEHDPENLLLLQARREVMERTLELTRMREALEAIQRCTIRVTRPTQLTPLAFPLWAERMRDRVSSESWEDRVRAMAEKLEASAGAART</sequence>
<dbReference type="PROSITE" id="PS51194">
    <property type="entry name" value="HELICASE_CTER"/>
    <property type="match status" value="1"/>
</dbReference>
<dbReference type="Proteomes" id="UP000320390">
    <property type="component" value="Chromosome"/>
</dbReference>
<evidence type="ECO:0000256" key="4">
    <source>
        <dbReference type="ARBA" id="ARBA00022806"/>
    </source>
</evidence>
<dbReference type="GO" id="GO:0004386">
    <property type="term" value="F:helicase activity"/>
    <property type="evidence" value="ECO:0007669"/>
    <property type="project" value="UniProtKB-KW"/>
</dbReference>
<comment type="similarity">
    <text evidence="9">Belongs to the Lhr helicase family. Lhr-Core subfamily.</text>
</comment>
<keyword evidence="13" id="KW-1185">Reference proteome</keyword>
<dbReference type="InterPro" id="IPR011545">
    <property type="entry name" value="DEAD/DEAH_box_helicase_dom"/>
</dbReference>
<dbReference type="InterPro" id="IPR052511">
    <property type="entry name" value="ATP-dep_Helicase"/>
</dbReference>
<keyword evidence="2" id="KW-0227">DNA damage</keyword>
<dbReference type="GO" id="GO:0016887">
    <property type="term" value="F:ATP hydrolysis activity"/>
    <property type="evidence" value="ECO:0007669"/>
    <property type="project" value="TreeGrafter"/>
</dbReference>
<evidence type="ECO:0000256" key="7">
    <source>
        <dbReference type="ARBA" id="ARBA00023204"/>
    </source>
</evidence>
<keyword evidence="5" id="KW-0067">ATP-binding</keyword>
<dbReference type="PIRSF" id="PIRSF037307">
    <property type="entry name" value="Lhr-like_helic_prd"/>
    <property type="match status" value="1"/>
</dbReference>
<evidence type="ECO:0000256" key="3">
    <source>
        <dbReference type="ARBA" id="ARBA00022801"/>
    </source>
</evidence>
<organism evidence="12 13">
    <name type="scientific">Saltatorellus ferox</name>
    <dbReference type="NCBI Taxonomy" id="2528018"/>
    <lineage>
        <taxon>Bacteria</taxon>
        <taxon>Pseudomonadati</taxon>
        <taxon>Planctomycetota</taxon>
        <taxon>Planctomycetia</taxon>
        <taxon>Planctomycetia incertae sedis</taxon>
        <taxon>Saltatorellus</taxon>
    </lineage>
</organism>
<dbReference type="InterPro" id="IPR026362">
    <property type="entry name" value="DEXH_lig_assoc"/>
</dbReference>
<dbReference type="GO" id="GO:0005524">
    <property type="term" value="F:ATP binding"/>
    <property type="evidence" value="ECO:0007669"/>
    <property type="project" value="UniProtKB-KW"/>
</dbReference>
<evidence type="ECO:0000256" key="1">
    <source>
        <dbReference type="ARBA" id="ARBA00022741"/>
    </source>
</evidence>
<protein>
    <submittedName>
        <fullName evidence="12">Putative ATP-dependent helicase Lhr</fullName>
    </submittedName>
</protein>
<keyword evidence="6" id="KW-0238">DNA-binding</keyword>
<dbReference type="SMART" id="SM00490">
    <property type="entry name" value="HELICc"/>
    <property type="match status" value="1"/>
</dbReference>
<keyword evidence="7" id="KW-0234">DNA repair</keyword>
<dbReference type="SUPFAM" id="SSF52540">
    <property type="entry name" value="P-loop containing nucleoside triphosphate hydrolases"/>
    <property type="match status" value="1"/>
</dbReference>
<evidence type="ECO:0000313" key="13">
    <source>
        <dbReference type="Proteomes" id="UP000320390"/>
    </source>
</evidence>
<dbReference type="Gene3D" id="3.40.50.300">
    <property type="entry name" value="P-loop containing nucleotide triphosphate hydrolases"/>
    <property type="match status" value="2"/>
</dbReference>
<evidence type="ECO:0000259" key="11">
    <source>
        <dbReference type="PROSITE" id="PS51194"/>
    </source>
</evidence>
<gene>
    <name evidence="12" type="ORF">Poly30_11210</name>
</gene>
<dbReference type="Pfam" id="PF00271">
    <property type="entry name" value="Helicase_C"/>
    <property type="match status" value="1"/>
</dbReference>
<dbReference type="Pfam" id="PF00270">
    <property type="entry name" value="DEAD"/>
    <property type="match status" value="1"/>
</dbReference>
<dbReference type="SMART" id="SM00487">
    <property type="entry name" value="DEXDc"/>
    <property type="match status" value="1"/>
</dbReference>
<keyword evidence="1" id="KW-0547">Nucleotide-binding</keyword>
<dbReference type="AlphaFoldDB" id="A0A518ENF7"/>
<evidence type="ECO:0000256" key="2">
    <source>
        <dbReference type="ARBA" id="ARBA00022763"/>
    </source>
</evidence>
<dbReference type="EMBL" id="CP036434">
    <property type="protein sequence ID" value="QDV05622.1"/>
    <property type="molecule type" value="Genomic_DNA"/>
</dbReference>
<keyword evidence="3" id="KW-0378">Hydrolase</keyword>
<dbReference type="InterPro" id="IPR017170">
    <property type="entry name" value="Lhr-like"/>
</dbReference>
<proteinExistence type="inferred from homology"/>
<keyword evidence="4 12" id="KW-0347">Helicase</keyword>
<dbReference type="InterPro" id="IPR001650">
    <property type="entry name" value="Helicase_C-like"/>
</dbReference>
<evidence type="ECO:0000313" key="12">
    <source>
        <dbReference type="EMBL" id="QDV05622.1"/>
    </source>
</evidence>